<evidence type="ECO:0000256" key="9">
    <source>
        <dbReference type="ARBA" id="ARBA00023136"/>
    </source>
</evidence>
<comment type="subcellular location">
    <subcellularLocation>
        <location evidence="1">Membrane</location>
        <topology evidence="1">Multi-pass membrane protein</topology>
    </subcellularLocation>
</comment>
<sequence>MDDGSESPFLRSRSVLFRASANGDQDRPPEPASRFSTSLLGSDVAIRLYQSVRRTDISPSHVELNNAETTSTAESNAPQCRICRYMSQTNQLIPCPCKCTGSVGFIHLKCLNRWIRVRRTKLCEICKQEYNTPALERKYFALFLAFFRPKYLGVILKDIFNIMSVTPLVYFTVYQLVETMEATSEKPSIKLMVFGPTLLLATSVYFFLYFDWALSCMMRMKSVLNHWWSFGDQDDDELDDFLPDFNFRENDFFDLDF</sequence>
<evidence type="ECO:0000256" key="3">
    <source>
        <dbReference type="ARBA" id="ARBA00022692"/>
    </source>
</evidence>
<keyword evidence="3 10" id="KW-0812">Transmembrane</keyword>
<keyword evidence="7" id="KW-0862">Zinc</keyword>
<keyword evidence="5" id="KW-0863">Zinc-finger</keyword>
<evidence type="ECO:0000256" key="1">
    <source>
        <dbReference type="ARBA" id="ARBA00004141"/>
    </source>
</evidence>
<feature type="transmembrane region" description="Helical" evidence="10">
    <location>
        <begin position="189"/>
        <end position="210"/>
    </location>
</feature>
<dbReference type="InterPro" id="IPR011016">
    <property type="entry name" value="Znf_RING-CH"/>
</dbReference>
<evidence type="ECO:0000313" key="12">
    <source>
        <dbReference type="EMBL" id="CAD7091695.1"/>
    </source>
</evidence>
<dbReference type="InParanoid" id="A0A7R8V3V0"/>
<dbReference type="EMBL" id="LR899013">
    <property type="protein sequence ID" value="CAD7091695.1"/>
    <property type="molecule type" value="Genomic_DNA"/>
</dbReference>
<evidence type="ECO:0000313" key="13">
    <source>
        <dbReference type="Proteomes" id="UP000594454"/>
    </source>
</evidence>
<dbReference type="SMART" id="SM00744">
    <property type="entry name" value="RINGv"/>
    <property type="match status" value="1"/>
</dbReference>
<keyword evidence="9 10" id="KW-0472">Membrane</keyword>
<dbReference type="PANTHER" id="PTHR46065:SF3">
    <property type="entry name" value="FI20425P1"/>
    <property type="match status" value="1"/>
</dbReference>
<dbReference type="PANTHER" id="PTHR46065">
    <property type="entry name" value="E3 UBIQUITIN-PROTEIN LIGASE MARCH 2/3 FAMILY MEMBER"/>
    <property type="match status" value="1"/>
</dbReference>
<dbReference type="SUPFAM" id="SSF57850">
    <property type="entry name" value="RING/U-box"/>
    <property type="match status" value="1"/>
</dbReference>
<feature type="transmembrane region" description="Helical" evidence="10">
    <location>
        <begin position="159"/>
        <end position="177"/>
    </location>
</feature>
<dbReference type="Pfam" id="PF12906">
    <property type="entry name" value="RINGv"/>
    <property type="match status" value="1"/>
</dbReference>
<keyword evidence="2" id="KW-0808">Transferase</keyword>
<dbReference type="GO" id="GO:0008270">
    <property type="term" value="F:zinc ion binding"/>
    <property type="evidence" value="ECO:0007669"/>
    <property type="project" value="UniProtKB-KW"/>
</dbReference>
<evidence type="ECO:0000256" key="7">
    <source>
        <dbReference type="ARBA" id="ARBA00022833"/>
    </source>
</evidence>
<keyword evidence="13" id="KW-1185">Reference proteome</keyword>
<evidence type="ECO:0000256" key="10">
    <source>
        <dbReference type="SAM" id="Phobius"/>
    </source>
</evidence>
<dbReference type="GO" id="GO:0016567">
    <property type="term" value="P:protein ubiquitination"/>
    <property type="evidence" value="ECO:0007669"/>
    <property type="project" value="TreeGrafter"/>
</dbReference>
<evidence type="ECO:0000256" key="2">
    <source>
        <dbReference type="ARBA" id="ARBA00022679"/>
    </source>
</evidence>
<organism evidence="12 13">
    <name type="scientific">Hermetia illucens</name>
    <name type="common">Black soldier fly</name>
    <dbReference type="NCBI Taxonomy" id="343691"/>
    <lineage>
        <taxon>Eukaryota</taxon>
        <taxon>Metazoa</taxon>
        <taxon>Ecdysozoa</taxon>
        <taxon>Arthropoda</taxon>
        <taxon>Hexapoda</taxon>
        <taxon>Insecta</taxon>
        <taxon>Pterygota</taxon>
        <taxon>Neoptera</taxon>
        <taxon>Endopterygota</taxon>
        <taxon>Diptera</taxon>
        <taxon>Brachycera</taxon>
        <taxon>Stratiomyomorpha</taxon>
        <taxon>Stratiomyidae</taxon>
        <taxon>Hermetiinae</taxon>
        <taxon>Hermetia</taxon>
    </lineage>
</organism>
<name>A0A7R8V3V0_HERIL</name>
<evidence type="ECO:0000256" key="4">
    <source>
        <dbReference type="ARBA" id="ARBA00022723"/>
    </source>
</evidence>
<dbReference type="AlphaFoldDB" id="A0A7R8V3V0"/>
<dbReference type="GO" id="GO:0004842">
    <property type="term" value="F:ubiquitin-protein transferase activity"/>
    <property type="evidence" value="ECO:0007669"/>
    <property type="project" value="TreeGrafter"/>
</dbReference>
<dbReference type="Proteomes" id="UP000594454">
    <property type="component" value="Chromosome 5"/>
</dbReference>
<dbReference type="OrthoDB" id="273089at2759"/>
<dbReference type="OMA" id="QAVRLFW"/>
<evidence type="ECO:0000259" key="11">
    <source>
        <dbReference type="PROSITE" id="PS51292"/>
    </source>
</evidence>
<dbReference type="PROSITE" id="PS51292">
    <property type="entry name" value="ZF_RING_CH"/>
    <property type="match status" value="1"/>
</dbReference>
<reference evidence="12 13" key="1">
    <citation type="submission" date="2020-11" db="EMBL/GenBank/DDBJ databases">
        <authorList>
            <person name="Wallbank WR R."/>
            <person name="Pardo Diaz C."/>
            <person name="Kozak K."/>
            <person name="Martin S."/>
            <person name="Jiggins C."/>
            <person name="Moest M."/>
            <person name="Warren A I."/>
            <person name="Generalovic N T."/>
            <person name="Byers J.R.P. K."/>
            <person name="Montejo-Kovacevich G."/>
            <person name="Yen C E."/>
        </authorList>
    </citation>
    <scope>NUCLEOTIDE SEQUENCE [LARGE SCALE GENOMIC DNA]</scope>
</reference>
<keyword evidence="4" id="KW-0479">Metal-binding</keyword>
<keyword evidence="6" id="KW-0833">Ubl conjugation pathway</keyword>
<protein>
    <recommendedName>
        <fullName evidence="11">RING-CH-type domain-containing protein</fullName>
    </recommendedName>
</protein>
<feature type="domain" description="RING-CH-type" evidence="11">
    <location>
        <begin position="72"/>
        <end position="133"/>
    </location>
</feature>
<dbReference type="InterPro" id="IPR013083">
    <property type="entry name" value="Znf_RING/FYVE/PHD"/>
</dbReference>
<evidence type="ECO:0000256" key="8">
    <source>
        <dbReference type="ARBA" id="ARBA00022989"/>
    </source>
</evidence>
<gene>
    <name evidence="12" type="ORF">HERILL_LOCUS14104</name>
</gene>
<proteinExistence type="predicted"/>
<dbReference type="CDD" id="cd16495">
    <property type="entry name" value="RING_CH-C4HC3_MARCH"/>
    <property type="match status" value="1"/>
</dbReference>
<dbReference type="Gene3D" id="3.30.40.10">
    <property type="entry name" value="Zinc/RING finger domain, C3HC4 (zinc finger)"/>
    <property type="match status" value="1"/>
</dbReference>
<evidence type="ECO:0000256" key="5">
    <source>
        <dbReference type="ARBA" id="ARBA00022771"/>
    </source>
</evidence>
<dbReference type="GO" id="GO:0016020">
    <property type="term" value="C:membrane"/>
    <property type="evidence" value="ECO:0007669"/>
    <property type="project" value="UniProtKB-SubCell"/>
</dbReference>
<keyword evidence="8 10" id="KW-1133">Transmembrane helix</keyword>
<evidence type="ECO:0000256" key="6">
    <source>
        <dbReference type="ARBA" id="ARBA00022786"/>
    </source>
</evidence>
<accession>A0A7R8V3V0</accession>